<reference evidence="3" key="1">
    <citation type="submission" date="2016-10" db="EMBL/GenBank/DDBJ databases">
        <authorList>
            <person name="Varghese N."/>
            <person name="Submissions S."/>
        </authorList>
    </citation>
    <scope>NUCLEOTIDE SEQUENCE [LARGE SCALE GENOMIC DNA]</scope>
    <source>
        <strain evidence="3">IBRC-M 10403</strain>
    </source>
</reference>
<organism evidence="2 3">
    <name type="scientific">Actinokineospora iranica</name>
    <dbReference type="NCBI Taxonomy" id="1271860"/>
    <lineage>
        <taxon>Bacteria</taxon>
        <taxon>Bacillati</taxon>
        <taxon>Actinomycetota</taxon>
        <taxon>Actinomycetes</taxon>
        <taxon>Pseudonocardiales</taxon>
        <taxon>Pseudonocardiaceae</taxon>
        <taxon>Actinokineospora</taxon>
    </lineage>
</organism>
<feature type="region of interest" description="Disordered" evidence="1">
    <location>
        <begin position="54"/>
        <end position="131"/>
    </location>
</feature>
<protein>
    <submittedName>
        <fullName evidence="2">Uncharacterized protein</fullName>
    </submittedName>
</protein>
<sequence length="245" mass="27111">MSPEIHRGPMPVLLRGRPIPAPGRQQRRSRCHEPAVLRAQVLYRWWSAVRSADRSRVDRGRVSRRAAGGHTGVRTGAQADGIDLGQPGRQVRDQRAGADRRQRQQDRVYPHRLPRHHQSRTPQVAPGHPLALRDPVHRRTRAHSPRGSGVVQAERVARVGDRPGATQPRDVVPLHRLTALLLRRRRDPPTARALATGQIQARVQGGRRLFPGRTAAPEPRAVRAPGGKVARLGVEDPHSTTASSP</sequence>
<feature type="region of interest" description="Disordered" evidence="1">
    <location>
        <begin position="1"/>
        <end position="32"/>
    </location>
</feature>
<evidence type="ECO:0000313" key="3">
    <source>
        <dbReference type="Proteomes" id="UP000199501"/>
    </source>
</evidence>
<evidence type="ECO:0000313" key="2">
    <source>
        <dbReference type="EMBL" id="SDD80951.1"/>
    </source>
</evidence>
<gene>
    <name evidence="2" type="ORF">SAMN05216174_118103</name>
</gene>
<evidence type="ECO:0000256" key="1">
    <source>
        <dbReference type="SAM" id="MobiDB-lite"/>
    </source>
</evidence>
<dbReference type="STRING" id="1271860.SAMN05216174_118103"/>
<feature type="region of interest" description="Disordered" evidence="1">
    <location>
        <begin position="206"/>
        <end position="245"/>
    </location>
</feature>
<keyword evidence="3" id="KW-1185">Reference proteome</keyword>
<feature type="compositionally biased region" description="Basic residues" evidence="1">
    <location>
        <begin position="110"/>
        <end position="119"/>
    </location>
</feature>
<dbReference type="AlphaFoldDB" id="A0A1G6XSK0"/>
<accession>A0A1G6XSK0</accession>
<dbReference type="EMBL" id="FMZZ01000018">
    <property type="protein sequence ID" value="SDD80951.1"/>
    <property type="molecule type" value="Genomic_DNA"/>
</dbReference>
<proteinExistence type="predicted"/>
<name>A0A1G6XSK0_9PSEU</name>
<feature type="compositionally biased region" description="Basic and acidic residues" evidence="1">
    <location>
        <begin position="90"/>
        <end position="109"/>
    </location>
</feature>
<dbReference type="Proteomes" id="UP000199501">
    <property type="component" value="Unassembled WGS sequence"/>
</dbReference>